<dbReference type="SUPFAM" id="SSF55718">
    <property type="entry name" value="SCP-like"/>
    <property type="match status" value="1"/>
</dbReference>
<feature type="domain" description="Mycothiol-dependent maleylpyruvate isomerase metal-binding" evidence="1">
    <location>
        <begin position="3"/>
        <end position="139"/>
    </location>
</feature>
<protein>
    <submittedName>
        <fullName evidence="2">Maleylpyruvate isomerase family mycothiol-dependent enzyme</fullName>
    </submittedName>
</protein>
<evidence type="ECO:0000313" key="3">
    <source>
        <dbReference type="Proteomes" id="UP000460272"/>
    </source>
</evidence>
<keyword evidence="3" id="KW-1185">Reference proteome</keyword>
<dbReference type="GO" id="GO:0046872">
    <property type="term" value="F:metal ion binding"/>
    <property type="evidence" value="ECO:0007669"/>
    <property type="project" value="InterPro"/>
</dbReference>
<evidence type="ECO:0000313" key="2">
    <source>
        <dbReference type="EMBL" id="TVZ00518.1"/>
    </source>
</evidence>
<organism evidence="2 3">
    <name type="scientific">Trebonia kvetii</name>
    <dbReference type="NCBI Taxonomy" id="2480626"/>
    <lineage>
        <taxon>Bacteria</taxon>
        <taxon>Bacillati</taxon>
        <taxon>Actinomycetota</taxon>
        <taxon>Actinomycetes</taxon>
        <taxon>Streptosporangiales</taxon>
        <taxon>Treboniaceae</taxon>
        <taxon>Trebonia</taxon>
    </lineage>
</organism>
<dbReference type="Proteomes" id="UP000460272">
    <property type="component" value="Unassembled WGS sequence"/>
</dbReference>
<proteinExistence type="predicted"/>
<dbReference type="Gene3D" id="1.20.120.450">
    <property type="entry name" value="dinb family like domain"/>
    <property type="match status" value="1"/>
</dbReference>
<dbReference type="InterPro" id="IPR024344">
    <property type="entry name" value="MDMPI_metal-binding"/>
</dbReference>
<gene>
    <name evidence="2" type="ORF">EAS64_37180</name>
</gene>
<dbReference type="EMBL" id="RPFW01000009">
    <property type="protein sequence ID" value="TVZ00518.1"/>
    <property type="molecule type" value="Genomic_DNA"/>
</dbReference>
<dbReference type="InterPro" id="IPR036527">
    <property type="entry name" value="SCP2_sterol-bd_dom_sf"/>
</dbReference>
<accession>A0A6P2BNR5</accession>
<dbReference type="NCBIfam" id="TIGR03083">
    <property type="entry name" value="maleylpyruvate isomerase family mycothiol-dependent enzyme"/>
    <property type="match status" value="1"/>
</dbReference>
<evidence type="ECO:0000259" key="1">
    <source>
        <dbReference type="Pfam" id="PF11716"/>
    </source>
</evidence>
<dbReference type="Gene3D" id="3.30.1050.20">
    <property type="match status" value="1"/>
</dbReference>
<dbReference type="AlphaFoldDB" id="A0A6P2BNR5"/>
<keyword evidence="2" id="KW-0670">Pyruvate</keyword>
<dbReference type="SUPFAM" id="SSF109854">
    <property type="entry name" value="DinB/YfiT-like putative metalloenzymes"/>
    <property type="match status" value="1"/>
</dbReference>
<comment type="caution">
    <text evidence="2">The sequence shown here is derived from an EMBL/GenBank/DDBJ whole genome shotgun (WGS) entry which is preliminary data.</text>
</comment>
<dbReference type="InterPro" id="IPR034660">
    <property type="entry name" value="DinB/YfiT-like"/>
</dbReference>
<sequence>MHDGTRRLLGDVAGLSDDAFGEPTALPGWNRRYLLAHIAANADALRNLVHWARTGEERRMYTSTEQREADIAAGARLPAAELRAWISSSSQALAADLDGLRDGPAWEATVITAQGLTRSASEIPWMRDREVWIHAVDLRAGTTWGDLPAGFLTALLDDVTSRRSATGGGPALAVTATDTGHTWEVAGTGTPVPVSATLAGLAGYLTGRTGTADTGAALPAAPALPPWL</sequence>
<dbReference type="Pfam" id="PF11716">
    <property type="entry name" value="MDMPI_N"/>
    <property type="match status" value="1"/>
</dbReference>
<dbReference type="OrthoDB" id="5118203at2"/>
<keyword evidence="2" id="KW-0413">Isomerase</keyword>
<reference evidence="2 3" key="1">
    <citation type="submission" date="2018-11" db="EMBL/GenBank/DDBJ databases">
        <title>Trebonia kvetii gen.nov., sp.nov., a novel acidophilic actinobacterium, and proposal of the new actinobacterial family Treboniaceae fam. nov.</title>
        <authorList>
            <person name="Rapoport D."/>
            <person name="Sagova-Mareckova M."/>
            <person name="Sedlacek I."/>
            <person name="Provaznik J."/>
            <person name="Kralova S."/>
            <person name="Pavlinic D."/>
            <person name="Benes V."/>
            <person name="Kopecky J."/>
        </authorList>
    </citation>
    <scope>NUCLEOTIDE SEQUENCE [LARGE SCALE GENOMIC DNA]</scope>
    <source>
        <strain evidence="2 3">15Tr583</strain>
    </source>
</reference>
<dbReference type="InterPro" id="IPR017517">
    <property type="entry name" value="Maleyloyr_isom"/>
</dbReference>
<dbReference type="GO" id="GO:0016853">
    <property type="term" value="F:isomerase activity"/>
    <property type="evidence" value="ECO:0007669"/>
    <property type="project" value="UniProtKB-KW"/>
</dbReference>
<name>A0A6P2BNR5_9ACTN</name>